<evidence type="ECO:0000313" key="3">
    <source>
        <dbReference type="Proteomes" id="UP000198981"/>
    </source>
</evidence>
<dbReference type="AlphaFoldDB" id="A0A1G4YFC2"/>
<protein>
    <submittedName>
        <fullName evidence="2">Uncharacterized protein</fullName>
    </submittedName>
</protein>
<evidence type="ECO:0000256" key="1">
    <source>
        <dbReference type="SAM" id="MobiDB-lite"/>
    </source>
</evidence>
<dbReference type="Proteomes" id="UP000198981">
    <property type="component" value="Unassembled WGS sequence"/>
</dbReference>
<sequence length="77" mass="7861">MGTYSSSHPAARARHAADCSASAKPVSDQCPYSSWRAARGARSCTGSSHHDRRAACTADPTVLCAQGGPSGGVGRSR</sequence>
<dbReference type="STRING" id="1960309.SAMN03159343_2682"/>
<name>A0A1G4YFC2_9ACTN</name>
<evidence type="ECO:0000313" key="2">
    <source>
        <dbReference type="EMBL" id="SCX52029.1"/>
    </source>
</evidence>
<feature type="compositionally biased region" description="Low complexity" evidence="1">
    <location>
        <begin position="1"/>
        <end position="10"/>
    </location>
</feature>
<proteinExistence type="predicted"/>
<feature type="region of interest" description="Disordered" evidence="1">
    <location>
        <begin position="1"/>
        <end position="30"/>
    </location>
</feature>
<keyword evidence="3" id="KW-1185">Reference proteome</keyword>
<dbReference type="EMBL" id="FMUH01000004">
    <property type="protein sequence ID" value="SCX52029.1"/>
    <property type="molecule type" value="Genomic_DNA"/>
</dbReference>
<reference evidence="3" key="1">
    <citation type="submission" date="2016-10" db="EMBL/GenBank/DDBJ databases">
        <authorList>
            <person name="Varghese N."/>
            <person name="Submissions S."/>
        </authorList>
    </citation>
    <scope>NUCLEOTIDE SEQUENCE [LARGE SCALE GENOMIC DNA]</scope>
    <source>
        <strain evidence="3">DSM 45722</strain>
    </source>
</reference>
<gene>
    <name evidence="2" type="ORF">SAMN03159343_2682</name>
</gene>
<accession>A0A1G4YFC2</accession>
<organism evidence="2 3">
    <name type="scientific">Klenkia marina</name>
    <dbReference type="NCBI Taxonomy" id="1960309"/>
    <lineage>
        <taxon>Bacteria</taxon>
        <taxon>Bacillati</taxon>
        <taxon>Actinomycetota</taxon>
        <taxon>Actinomycetes</taxon>
        <taxon>Geodermatophilales</taxon>
        <taxon>Geodermatophilaceae</taxon>
        <taxon>Klenkia</taxon>
    </lineage>
</organism>